<protein>
    <submittedName>
        <fullName evidence="1">Uncharacterized protein</fullName>
    </submittedName>
</protein>
<name>A0A8R2JRK4_ACYPI</name>
<dbReference type="AlphaFoldDB" id="A0A8R2JRK4"/>
<dbReference type="RefSeq" id="XP_029345453.1">
    <property type="nucleotide sequence ID" value="XM_029489593.1"/>
</dbReference>
<sequence>MYFLIFKSYLFVLEITTENSLKLNFYEDCIDNDLSVCTQKTKGNENYLRYFSQSENQECQNFEQVAQSMNDVLQFCVDMGNSSWAETTYQYWPLNKFDLTDKPFVTRNVESQAVVESLFLQL</sequence>
<reference evidence="2" key="1">
    <citation type="submission" date="2010-06" db="EMBL/GenBank/DDBJ databases">
        <authorList>
            <person name="Jiang H."/>
            <person name="Abraham K."/>
            <person name="Ali S."/>
            <person name="Alsbrooks S.L."/>
            <person name="Anim B.N."/>
            <person name="Anosike U.S."/>
            <person name="Attaway T."/>
            <person name="Bandaranaike D.P."/>
            <person name="Battles P.K."/>
            <person name="Bell S.N."/>
            <person name="Bell A.V."/>
            <person name="Beltran B."/>
            <person name="Bickham C."/>
            <person name="Bustamante Y."/>
            <person name="Caleb T."/>
            <person name="Canada A."/>
            <person name="Cardenas V."/>
            <person name="Carter K."/>
            <person name="Chacko J."/>
            <person name="Chandrabose M.N."/>
            <person name="Chavez D."/>
            <person name="Chavez A."/>
            <person name="Chen L."/>
            <person name="Chu H.-S."/>
            <person name="Claassen K.J."/>
            <person name="Cockrell R."/>
            <person name="Collins M."/>
            <person name="Cooper J.A."/>
            <person name="Cree A."/>
            <person name="Curry S.M."/>
            <person name="Da Y."/>
            <person name="Dao M.D."/>
            <person name="Das B."/>
            <person name="Davila M.-L."/>
            <person name="Davy-Carroll L."/>
            <person name="Denson S."/>
            <person name="Dinh H."/>
            <person name="Ebong V.E."/>
            <person name="Edwards J.R."/>
            <person name="Egan A."/>
            <person name="El-Daye J."/>
            <person name="Escobedo L."/>
            <person name="Fernandez S."/>
            <person name="Fernando P.R."/>
            <person name="Flagg N."/>
            <person name="Forbes L.D."/>
            <person name="Fowler R.G."/>
            <person name="Fu Q."/>
            <person name="Gabisi R.A."/>
            <person name="Ganer J."/>
            <person name="Garbino Pronczuk A."/>
            <person name="Garcia R.M."/>
            <person name="Garner T."/>
            <person name="Garrett T.E."/>
            <person name="Gonzalez D.A."/>
            <person name="Hamid H."/>
            <person name="Hawkins E.S."/>
            <person name="Hirani K."/>
            <person name="Hogues M.E."/>
            <person name="Hollins B."/>
            <person name="Hsiao C.-H."/>
            <person name="Jabil R."/>
            <person name="James M.L."/>
            <person name="Jhangiani S.N."/>
            <person name="Johnson B."/>
            <person name="Johnson Q."/>
            <person name="Joshi V."/>
            <person name="Kalu J.B."/>
            <person name="Kam C."/>
            <person name="Kashfia A."/>
            <person name="Keebler J."/>
            <person name="Kisamo H."/>
            <person name="Kovar C.L."/>
            <person name="Lago L.A."/>
            <person name="Lai C.-Y."/>
            <person name="Laidlaw J."/>
            <person name="Lara F."/>
            <person name="Le T.-K."/>
            <person name="Lee S.L."/>
            <person name="Legall F.H."/>
            <person name="Lemon S.J."/>
            <person name="Lewis L.R."/>
            <person name="Li B."/>
            <person name="Liu Y."/>
            <person name="Liu Y.-S."/>
            <person name="Lopez J."/>
            <person name="Lozado R.J."/>
            <person name="Lu J."/>
            <person name="Madu R.C."/>
            <person name="Maheshwari M."/>
            <person name="Maheshwari R."/>
            <person name="Malloy K."/>
            <person name="Martinez E."/>
            <person name="Mathew T."/>
            <person name="Mercado I.C."/>
            <person name="Mercado C."/>
            <person name="Meyer B."/>
            <person name="Montgomery K."/>
            <person name="Morgan M.B."/>
            <person name="Munidasa M."/>
            <person name="Nazareth L.V."/>
            <person name="Nelson J."/>
            <person name="Ng B.M."/>
            <person name="Nguyen N.B."/>
            <person name="Nguyen P.Q."/>
            <person name="Nguyen T."/>
            <person name="Obregon M."/>
            <person name="Okwuonu G.O."/>
            <person name="Onwere C.G."/>
            <person name="Orozco G."/>
            <person name="Parra A."/>
            <person name="Patel S."/>
            <person name="Patil S."/>
            <person name="Perez A."/>
            <person name="Perez Y."/>
            <person name="Pham C."/>
            <person name="Primus E.L."/>
            <person name="Pu L.-L."/>
            <person name="Puazo M."/>
            <person name="Qin X."/>
            <person name="Quiroz J.B."/>
            <person name="Reese J."/>
            <person name="Richards S."/>
            <person name="Rives C.M."/>
            <person name="Robberts R."/>
            <person name="Ruiz S.J."/>
            <person name="Ruiz M.J."/>
            <person name="Santibanez J."/>
            <person name="Schneider B.W."/>
            <person name="Sisson I."/>
            <person name="Smith M."/>
            <person name="Sodergren E."/>
            <person name="Song X.-Z."/>
            <person name="Song B.B."/>
            <person name="Summersgill H."/>
            <person name="Thelus R."/>
            <person name="Thornton R.D."/>
            <person name="Trejos Z.Y."/>
            <person name="Usmani K."/>
            <person name="Vattathil S."/>
            <person name="Villasana D."/>
            <person name="Walker D.L."/>
            <person name="Wang S."/>
            <person name="Wang K."/>
            <person name="White C.S."/>
            <person name="Williams A.C."/>
            <person name="Williamson J."/>
            <person name="Wilson K."/>
            <person name="Woghiren I.O."/>
            <person name="Woodworth J.R."/>
            <person name="Worley K.C."/>
            <person name="Wright R.A."/>
            <person name="Wu W."/>
            <person name="Young L."/>
            <person name="Zhang L."/>
            <person name="Zhang J."/>
            <person name="Zhu Y."/>
            <person name="Muzny D.M."/>
            <person name="Weinstock G."/>
            <person name="Gibbs R.A."/>
        </authorList>
    </citation>
    <scope>NUCLEOTIDE SEQUENCE [LARGE SCALE GENOMIC DNA]</scope>
    <source>
        <strain evidence="2">LSR1</strain>
    </source>
</reference>
<keyword evidence="2" id="KW-1185">Reference proteome</keyword>
<organism evidence="1 2">
    <name type="scientific">Acyrthosiphon pisum</name>
    <name type="common">Pea aphid</name>
    <dbReference type="NCBI Taxonomy" id="7029"/>
    <lineage>
        <taxon>Eukaryota</taxon>
        <taxon>Metazoa</taxon>
        <taxon>Ecdysozoa</taxon>
        <taxon>Arthropoda</taxon>
        <taxon>Hexapoda</taxon>
        <taxon>Insecta</taxon>
        <taxon>Pterygota</taxon>
        <taxon>Neoptera</taxon>
        <taxon>Paraneoptera</taxon>
        <taxon>Hemiptera</taxon>
        <taxon>Sternorrhyncha</taxon>
        <taxon>Aphidomorpha</taxon>
        <taxon>Aphidoidea</taxon>
        <taxon>Aphididae</taxon>
        <taxon>Macrosiphini</taxon>
        <taxon>Acyrthosiphon</taxon>
    </lineage>
</organism>
<dbReference type="Proteomes" id="UP000007819">
    <property type="component" value="Chromosome A2"/>
</dbReference>
<proteinExistence type="predicted"/>
<dbReference type="EnsemblMetazoa" id="XM_029489593.1">
    <property type="protein sequence ID" value="XP_029345453.1"/>
    <property type="gene ID" value="LOC103308657"/>
</dbReference>
<dbReference type="GeneID" id="103308657"/>
<evidence type="ECO:0000313" key="1">
    <source>
        <dbReference type="EnsemblMetazoa" id="XP_029345453.1"/>
    </source>
</evidence>
<accession>A0A8R2JRK4</accession>
<dbReference type="KEGG" id="api:103308657"/>
<reference evidence="1" key="2">
    <citation type="submission" date="2022-06" db="UniProtKB">
        <authorList>
            <consortium name="EnsemblMetazoa"/>
        </authorList>
    </citation>
    <scope>IDENTIFICATION</scope>
</reference>
<evidence type="ECO:0000313" key="2">
    <source>
        <dbReference type="Proteomes" id="UP000007819"/>
    </source>
</evidence>